<dbReference type="OrthoDB" id="158360at2759"/>
<gene>
    <name evidence="15" type="ORF">PILCRDRAFT_572726</name>
</gene>
<feature type="region of interest" description="Disordered" evidence="13">
    <location>
        <begin position="97"/>
        <end position="147"/>
    </location>
</feature>
<name>A0A0C3BNS3_PILCF</name>
<dbReference type="InterPro" id="IPR027027">
    <property type="entry name" value="GOSR2/Membrin/Bos1"/>
</dbReference>
<accession>A0A0C3BNS3</accession>
<dbReference type="GO" id="GO:0000139">
    <property type="term" value="C:Golgi membrane"/>
    <property type="evidence" value="ECO:0007669"/>
    <property type="project" value="UniProtKB-SubCell"/>
</dbReference>
<comment type="function">
    <text evidence="11">SNARE required for protein transport between the ER and the Golgi complex.</text>
</comment>
<dbReference type="InParanoid" id="A0A0C3BNS3"/>
<evidence type="ECO:0000256" key="10">
    <source>
        <dbReference type="ARBA" id="ARBA00040957"/>
    </source>
</evidence>
<dbReference type="GO" id="GO:0005789">
    <property type="term" value="C:endoplasmic reticulum membrane"/>
    <property type="evidence" value="ECO:0007669"/>
    <property type="project" value="UniProtKB-SubCell"/>
</dbReference>
<evidence type="ECO:0000256" key="2">
    <source>
        <dbReference type="ARBA" id="ARBA00004409"/>
    </source>
</evidence>
<evidence type="ECO:0000313" key="16">
    <source>
        <dbReference type="Proteomes" id="UP000054166"/>
    </source>
</evidence>
<dbReference type="Proteomes" id="UP000054166">
    <property type="component" value="Unassembled WGS sequence"/>
</dbReference>
<dbReference type="FunCoup" id="A0A0C3BNS3">
    <property type="interactions" value="594"/>
</dbReference>
<evidence type="ECO:0000313" key="15">
    <source>
        <dbReference type="EMBL" id="KIM78982.1"/>
    </source>
</evidence>
<dbReference type="GO" id="GO:0005484">
    <property type="term" value="F:SNAP receptor activity"/>
    <property type="evidence" value="ECO:0007669"/>
    <property type="project" value="InterPro"/>
</dbReference>
<proteinExistence type="inferred from homology"/>
<feature type="coiled-coil region" evidence="12">
    <location>
        <begin position="62"/>
        <end position="96"/>
    </location>
</feature>
<evidence type="ECO:0000256" key="9">
    <source>
        <dbReference type="ARBA" id="ARBA00037983"/>
    </source>
</evidence>
<keyword evidence="4 14" id="KW-0812">Transmembrane</keyword>
<dbReference type="EMBL" id="KN833012">
    <property type="protein sequence ID" value="KIM78982.1"/>
    <property type="molecule type" value="Genomic_DNA"/>
</dbReference>
<keyword evidence="16" id="KW-1185">Reference proteome</keyword>
<evidence type="ECO:0000256" key="3">
    <source>
        <dbReference type="ARBA" id="ARBA00022448"/>
    </source>
</evidence>
<comment type="subcellular location">
    <subcellularLocation>
        <location evidence="1">Endoplasmic reticulum membrane</location>
        <topology evidence="1">Single-pass type IV membrane protein</topology>
    </subcellularLocation>
    <subcellularLocation>
        <location evidence="2">Golgi apparatus membrane</location>
        <topology evidence="2">Single-pass type IV membrane protein</topology>
    </subcellularLocation>
</comment>
<evidence type="ECO:0000256" key="6">
    <source>
        <dbReference type="ARBA" id="ARBA00022989"/>
    </source>
</evidence>
<evidence type="ECO:0000256" key="12">
    <source>
        <dbReference type="SAM" id="Coils"/>
    </source>
</evidence>
<reference evidence="15 16" key="1">
    <citation type="submission" date="2014-04" db="EMBL/GenBank/DDBJ databases">
        <authorList>
            <consortium name="DOE Joint Genome Institute"/>
            <person name="Kuo A."/>
            <person name="Tarkka M."/>
            <person name="Buscot F."/>
            <person name="Kohler A."/>
            <person name="Nagy L.G."/>
            <person name="Floudas D."/>
            <person name="Copeland A."/>
            <person name="Barry K.W."/>
            <person name="Cichocki N."/>
            <person name="Veneault-Fourrey C."/>
            <person name="LaButti K."/>
            <person name="Lindquist E.A."/>
            <person name="Lipzen A."/>
            <person name="Lundell T."/>
            <person name="Morin E."/>
            <person name="Murat C."/>
            <person name="Sun H."/>
            <person name="Tunlid A."/>
            <person name="Henrissat B."/>
            <person name="Grigoriev I.V."/>
            <person name="Hibbett D.S."/>
            <person name="Martin F."/>
            <person name="Nordberg H.P."/>
            <person name="Cantor M.N."/>
            <person name="Hua S.X."/>
        </authorList>
    </citation>
    <scope>NUCLEOTIDE SEQUENCE [LARGE SCALE GENOMIC DNA]</scope>
    <source>
        <strain evidence="15 16">F 1598</strain>
    </source>
</reference>
<dbReference type="CDD" id="cd15863">
    <property type="entry name" value="SNARE_GS27"/>
    <property type="match status" value="1"/>
</dbReference>
<dbReference type="SUPFAM" id="SSF58038">
    <property type="entry name" value="SNARE fusion complex"/>
    <property type="match status" value="1"/>
</dbReference>
<evidence type="ECO:0000256" key="4">
    <source>
        <dbReference type="ARBA" id="ARBA00022692"/>
    </source>
</evidence>
<dbReference type="PANTHER" id="PTHR21230">
    <property type="entry name" value="VESICLE TRANSPORT V-SNARE PROTEIN VTI1-RELATED"/>
    <property type="match status" value="1"/>
</dbReference>
<keyword evidence="12" id="KW-0175">Coiled coil</keyword>
<dbReference type="GO" id="GO:0031902">
    <property type="term" value="C:late endosome membrane"/>
    <property type="evidence" value="ECO:0007669"/>
    <property type="project" value="TreeGrafter"/>
</dbReference>
<reference evidence="16" key="2">
    <citation type="submission" date="2015-01" db="EMBL/GenBank/DDBJ databases">
        <title>Evolutionary Origins and Diversification of the Mycorrhizal Mutualists.</title>
        <authorList>
            <consortium name="DOE Joint Genome Institute"/>
            <consortium name="Mycorrhizal Genomics Consortium"/>
            <person name="Kohler A."/>
            <person name="Kuo A."/>
            <person name="Nagy L.G."/>
            <person name="Floudas D."/>
            <person name="Copeland A."/>
            <person name="Barry K.W."/>
            <person name="Cichocki N."/>
            <person name="Veneault-Fourrey C."/>
            <person name="LaButti K."/>
            <person name="Lindquist E.A."/>
            <person name="Lipzen A."/>
            <person name="Lundell T."/>
            <person name="Morin E."/>
            <person name="Murat C."/>
            <person name="Riley R."/>
            <person name="Ohm R."/>
            <person name="Sun H."/>
            <person name="Tunlid A."/>
            <person name="Henrissat B."/>
            <person name="Grigoriev I.V."/>
            <person name="Hibbett D.S."/>
            <person name="Martin F."/>
        </authorList>
    </citation>
    <scope>NUCLEOTIDE SEQUENCE [LARGE SCALE GENOMIC DNA]</scope>
    <source>
        <strain evidence="16">F 1598</strain>
    </source>
</reference>
<evidence type="ECO:0000256" key="8">
    <source>
        <dbReference type="ARBA" id="ARBA00023136"/>
    </source>
</evidence>
<dbReference type="GO" id="GO:0031201">
    <property type="term" value="C:SNARE complex"/>
    <property type="evidence" value="ECO:0007669"/>
    <property type="project" value="TreeGrafter"/>
</dbReference>
<dbReference type="GO" id="GO:0000149">
    <property type="term" value="F:SNARE binding"/>
    <property type="evidence" value="ECO:0007669"/>
    <property type="project" value="TreeGrafter"/>
</dbReference>
<keyword evidence="5 11" id="KW-0653">Protein transport</keyword>
<dbReference type="HOGENOM" id="CLU_078260_0_0_1"/>
<dbReference type="PIRSF" id="PIRSF028865">
    <property type="entry name" value="Membrin-2"/>
    <property type="match status" value="1"/>
</dbReference>
<keyword evidence="3 11" id="KW-0813">Transport</keyword>
<dbReference type="AlphaFoldDB" id="A0A0C3BNS3"/>
<evidence type="ECO:0000256" key="11">
    <source>
        <dbReference type="PIRNR" id="PIRNR028865"/>
    </source>
</evidence>
<dbReference type="PANTHER" id="PTHR21230:SF1">
    <property type="entry name" value="GOLGI SNAP RECEPTOR COMPLEX MEMBER 2"/>
    <property type="match status" value="1"/>
</dbReference>
<dbReference type="GO" id="GO:0015031">
    <property type="term" value="P:protein transport"/>
    <property type="evidence" value="ECO:0007669"/>
    <property type="project" value="UniProtKB-KW"/>
</dbReference>
<evidence type="ECO:0000256" key="13">
    <source>
        <dbReference type="SAM" id="MobiDB-lite"/>
    </source>
</evidence>
<keyword evidence="6 14" id="KW-1133">Transmembrane helix</keyword>
<evidence type="ECO:0000256" key="5">
    <source>
        <dbReference type="ARBA" id="ARBA00022927"/>
    </source>
</evidence>
<comment type="similarity">
    <text evidence="9 11">Belongs to the BOS1 family.</text>
</comment>
<sequence length="252" mass="28676">MNSLYTLGVRQTNSLQSDLERLRNGDNSASLLGQISASLSAMHRTVDDYDSMAKREIIKAKQEKAQMRVQKFRTDYADLRNQFDLLKKEADAQTASAQRSELLSTTAIPLTPSTSSTRQRFSQFPPSSSSTPEYSESPFRTPTPQPNPNAYNAYASMSREDHALHEHSFIQSTEARLDDFLAQGREVLDNLVDQRNVLKGTQRMLLDSANTLGLSRDVIGWIERRSKQDMYIFFAGAIFTFFCFYLIWKYLG</sequence>
<feature type="compositionally biased region" description="Polar residues" evidence="13">
    <location>
        <begin position="97"/>
        <end position="117"/>
    </location>
</feature>
<organism evidence="15 16">
    <name type="scientific">Piloderma croceum (strain F 1598)</name>
    <dbReference type="NCBI Taxonomy" id="765440"/>
    <lineage>
        <taxon>Eukaryota</taxon>
        <taxon>Fungi</taxon>
        <taxon>Dikarya</taxon>
        <taxon>Basidiomycota</taxon>
        <taxon>Agaricomycotina</taxon>
        <taxon>Agaricomycetes</taxon>
        <taxon>Agaricomycetidae</taxon>
        <taxon>Atheliales</taxon>
        <taxon>Atheliaceae</taxon>
        <taxon>Piloderma</taxon>
    </lineage>
</organism>
<dbReference type="GO" id="GO:0006888">
    <property type="term" value="P:endoplasmic reticulum to Golgi vesicle-mediated transport"/>
    <property type="evidence" value="ECO:0007669"/>
    <property type="project" value="TreeGrafter"/>
</dbReference>
<dbReference type="Pfam" id="PF12352">
    <property type="entry name" value="V-SNARE_C"/>
    <property type="match status" value="1"/>
</dbReference>
<keyword evidence="7" id="KW-0333">Golgi apparatus</keyword>
<keyword evidence="8 11" id="KW-0472">Membrane</keyword>
<protein>
    <recommendedName>
        <fullName evidence="10 11">Protein transport protein BOS1</fullName>
    </recommendedName>
</protein>
<feature type="transmembrane region" description="Helical" evidence="14">
    <location>
        <begin position="230"/>
        <end position="248"/>
    </location>
</feature>
<feature type="compositionally biased region" description="Low complexity" evidence="13">
    <location>
        <begin position="118"/>
        <end position="138"/>
    </location>
</feature>
<dbReference type="STRING" id="765440.A0A0C3BNS3"/>
<evidence type="ECO:0000256" key="1">
    <source>
        <dbReference type="ARBA" id="ARBA00004163"/>
    </source>
</evidence>
<evidence type="ECO:0000256" key="7">
    <source>
        <dbReference type="ARBA" id="ARBA00023034"/>
    </source>
</evidence>
<evidence type="ECO:0000256" key="14">
    <source>
        <dbReference type="SAM" id="Phobius"/>
    </source>
</evidence>
<dbReference type="GO" id="GO:0006906">
    <property type="term" value="P:vesicle fusion"/>
    <property type="evidence" value="ECO:0007669"/>
    <property type="project" value="TreeGrafter"/>
</dbReference>
<dbReference type="GO" id="GO:0012507">
    <property type="term" value="C:ER to Golgi transport vesicle membrane"/>
    <property type="evidence" value="ECO:0007669"/>
    <property type="project" value="TreeGrafter"/>
</dbReference>